<keyword evidence="2" id="KW-1185">Reference proteome</keyword>
<name>A0ABW0LHD5_9BACI</name>
<gene>
    <name evidence="1" type="ORF">ACFPM4_05420</name>
</gene>
<accession>A0ABW0LHD5</accession>
<proteinExistence type="predicted"/>
<protein>
    <submittedName>
        <fullName evidence="1">Nuclear transport factor 2 family protein</fullName>
    </submittedName>
</protein>
<dbReference type="RefSeq" id="WP_382348701.1">
    <property type="nucleotide sequence ID" value="NZ_JBHSMC010000003.1"/>
</dbReference>
<dbReference type="Gene3D" id="3.10.450.50">
    <property type="match status" value="1"/>
</dbReference>
<dbReference type="InterPro" id="IPR032710">
    <property type="entry name" value="NTF2-like_dom_sf"/>
</dbReference>
<sequence>MSTNSKYIKVECAEDCGNSPKKQLLKELTIAFANNDIDFCMECMSDNIVWDMIGDKKIQGISEFEEALRVMDNSDIQELKIHNIITHGNVGSVNGTLILNNQQQIHFCDVYNFSGFGKKAKIKLITSYVIRY</sequence>
<evidence type="ECO:0000313" key="1">
    <source>
        <dbReference type="EMBL" id="MFC5464196.1"/>
    </source>
</evidence>
<dbReference type="EMBL" id="JBHSMC010000003">
    <property type="protein sequence ID" value="MFC5464196.1"/>
    <property type="molecule type" value="Genomic_DNA"/>
</dbReference>
<reference evidence="2" key="1">
    <citation type="journal article" date="2019" name="Int. J. Syst. Evol. Microbiol.">
        <title>The Global Catalogue of Microorganisms (GCM) 10K type strain sequencing project: providing services to taxonomists for standard genome sequencing and annotation.</title>
        <authorList>
            <consortium name="The Broad Institute Genomics Platform"/>
            <consortium name="The Broad Institute Genome Sequencing Center for Infectious Disease"/>
            <person name="Wu L."/>
            <person name="Ma J."/>
        </authorList>
    </citation>
    <scope>NUCLEOTIDE SEQUENCE [LARGE SCALE GENOMIC DNA]</scope>
    <source>
        <strain evidence="2">CGMCC 1.12237</strain>
    </source>
</reference>
<comment type="caution">
    <text evidence="1">The sequence shown here is derived from an EMBL/GenBank/DDBJ whole genome shotgun (WGS) entry which is preliminary data.</text>
</comment>
<dbReference type="SUPFAM" id="SSF54427">
    <property type="entry name" value="NTF2-like"/>
    <property type="match status" value="1"/>
</dbReference>
<organism evidence="1 2">
    <name type="scientific">Lederbergia graminis</name>
    <dbReference type="NCBI Taxonomy" id="735518"/>
    <lineage>
        <taxon>Bacteria</taxon>
        <taxon>Bacillati</taxon>
        <taxon>Bacillota</taxon>
        <taxon>Bacilli</taxon>
        <taxon>Bacillales</taxon>
        <taxon>Bacillaceae</taxon>
        <taxon>Lederbergia</taxon>
    </lineage>
</organism>
<dbReference type="Proteomes" id="UP001596147">
    <property type="component" value="Unassembled WGS sequence"/>
</dbReference>
<evidence type="ECO:0000313" key="2">
    <source>
        <dbReference type="Proteomes" id="UP001596147"/>
    </source>
</evidence>